<reference evidence="2" key="2">
    <citation type="journal article" date="2015" name="Data Brief">
        <title>Shoot transcriptome of the giant reed, Arundo donax.</title>
        <authorList>
            <person name="Barrero R.A."/>
            <person name="Guerrero F.D."/>
            <person name="Moolhuijzen P."/>
            <person name="Goolsby J.A."/>
            <person name="Tidwell J."/>
            <person name="Bellgard S.E."/>
            <person name="Bellgard M.I."/>
        </authorList>
    </citation>
    <scope>NUCLEOTIDE SEQUENCE</scope>
    <source>
        <tissue evidence="2">Shoot tissue taken approximately 20 cm above the soil surface</tissue>
    </source>
</reference>
<protein>
    <submittedName>
        <fullName evidence="2">Uncharacterized protein</fullName>
    </submittedName>
</protein>
<feature type="compositionally biased region" description="Polar residues" evidence="1">
    <location>
        <begin position="11"/>
        <end position="22"/>
    </location>
</feature>
<name>A0A0A9EL56_ARUDO</name>
<dbReference type="AlphaFoldDB" id="A0A0A9EL56"/>
<evidence type="ECO:0000256" key="1">
    <source>
        <dbReference type="SAM" id="MobiDB-lite"/>
    </source>
</evidence>
<accession>A0A0A9EL56</accession>
<sequence>MEAHTSHRPTARSNEPGSTCPTNVPIGGGGGDDDLELVARSVCWVPFPLF</sequence>
<proteinExistence type="predicted"/>
<feature type="compositionally biased region" description="Basic residues" evidence="1">
    <location>
        <begin position="1"/>
        <end position="10"/>
    </location>
</feature>
<reference evidence="2" key="1">
    <citation type="submission" date="2014-09" db="EMBL/GenBank/DDBJ databases">
        <authorList>
            <person name="Magalhaes I.L.F."/>
            <person name="Oliveira U."/>
            <person name="Santos F.R."/>
            <person name="Vidigal T.H.D.A."/>
            <person name="Brescovit A.D."/>
            <person name="Santos A.J."/>
        </authorList>
    </citation>
    <scope>NUCLEOTIDE SEQUENCE</scope>
    <source>
        <tissue evidence="2">Shoot tissue taken approximately 20 cm above the soil surface</tissue>
    </source>
</reference>
<evidence type="ECO:0000313" key="2">
    <source>
        <dbReference type="EMBL" id="JAD96777.1"/>
    </source>
</evidence>
<feature type="region of interest" description="Disordered" evidence="1">
    <location>
        <begin position="1"/>
        <end position="32"/>
    </location>
</feature>
<organism evidence="2">
    <name type="scientific">Arundo donax</name>
    <name type="common">Giant reed</name>
    <name type="synonym">Donax arundinaceus</name>
    <dbReference type="NCBI Taxonomy" id="35708"/>
    <lineage>
        <taxon>Eukaryota</taxon>
        <taxon>Viridiplantae</taxon>
        <taxon>Streptophyta</taxon>
        <taxon>Embryophyta</taxon>
        <taxon>Tracheophyta</taxon>
        <taxon>Spermatophyta</taxon>
        <taxon>Magnoliopsida</taxon>
        <taxon>Liliopsida</taxon>
        <taxon>Poales</taxon>
        <taxon>Poaceae</taxon>
        <taxon>PACMAD clade</taxon>
        <taxon>Arundinoideae</taxon>
        <taxon>Arundineae</taxon>
        <taxon>Arundo</taxon>
    </lineage>
</organism>
<dbReference type="EMBL" id="GBRH01201118">
    <property type="protein sequence ID" value="JAD96777.1"/>
    <property type="molecule type" value="Transcribed_RNA"/>
</dbReference>